<protein>
    <recommendedName>
        <fullName evidence="4">Copper-exporting P-type ATPase</fullName>
        <ecNumber evidence="3">7.2.2.8</ecNumber>
    </recommendedName>
    <alternativeName>
        <fullName evidence="19">Copper-exporting P-type ATPase A</fullName>
    </alternativeName>
    <alternativeName>
        <fullName evidence="20">Cu(+)-exporting ATPase</fullName>
    </alternativeName>
</protein>
<keyword evidence="15 23" id="KW-1133">Transmembrane helix</keyword>
<evidence type="ECO:0000256" key="5">
    <source>
        <dbReference type="ARBA" id="ARBA00022448"/>
    </source>
</evidence>
<dbReference type="PRINTS" id="PR00942">
    <property type="entry name" value="CUATPASEI"/>
</dbReference>
<dbReference type="CDD" id="cd00371">
    <property type="entry name" value="HMA"/>
    <property type="match status" value="2"/>
</dbReference>
<organism evidence="25 26">
    <name type="scientific">Paenibacillus polymyxa</name>
    <name type="common">Bacillus polymyxa</name>
    <dbReference type="NCBI Taxonomy" id="1406"/>
    <lineage>
        <taxon>Bacteria</taxon>
        <taxon>Bacillati</taxon>
        <taxon>Bacillota</taxon>
        <taxon>Bacilli</taxon>
        <taxon>Bacillales</taxon>
        <taxon>Paenibacillaceae</taxon>
        <taxon>Paenibacillus</taxon>
    </lineage>
</organism>
<keyword evidence="18 23" id="KW-0472">Membrane</keyword>
<dbReference type="GO" id="GO:0055070">
    <property type="term" value="P:copper ion homeostasis"/>
    <property type="evidence" value="ECO:0007669"/>
    <property type="project" value="TreeGrafter"/>
</dbReference>
<dbReference type="SFLD" id="SFLDF00027">
    <property type="entry name" value="p-type_atpase"/>
    <property type="match status" value="1"/>
</dbReference>
<keyword evidence="5" id="KW-0813">Transport</keyword>
<evidence type="ECO:0000256" key="12">
    <source>
        <dbReference type="ARBA" id="ARBA00022840"/>
    </source>
</evidence>
<evidence type="ECO:0000256" key="8">
    <source>
        <dbReference type="ARBA" id="ARBA00022723"/>
    </source>
</evidence>
<keyword evidence="14" id="KW-1278">Translocase</keyword>
<reference evidence="25" key="1">
    <citation type="submission" date="2020-12" db="EMBL/GenBank/DDBJ databases">
        <title>Paenibacillus polymyxa LMG 27872: a double-edged sword.</title>
        <authorList>
            <person name="Langendries S."/>
            <person name="Garcia Mendez S."/>
            <person name="Beirinckx S."/>
            <person name="Viaene T."/>
            <person name="Baeyen S."/>
            <person name="Goeminne G."/>
            <person name="Willems A."/>
            <person name="Debode J."/>
            <person name="Goormachtig S."/>
        </authorList>
    </citation>
    <scope>NUCLEOTIDE SEQUENCE</scope>
    <source>
        <strain evidence="25">LMG 27872</strain>
    </source>
</reference>
<dbReference type="Gene3D" id="3.40.50.1000">
    <property type="entry name" value="HAD superfamily/HAD-like"/>
    <property type="match status" value="1"/>
</dbReference>
<dbReference type="NCBIfam" id="TIGR01512">
    <property type="entry name" value="ATPase-IB2_Cd"/>
    <property type="match status" value="1"/>
</dbReference>
<evidence type="ECO:0000256" key="13">
    <source>
        <dbReference type="ARBA" id="ARBA00022842"/>
    </source>
</evidence>
<dbReference type="SUPFAM" id="SSF81653">
    <property type="entry name" value="Calcium ATPase, transduction domain A"/>
    <property type="match status" value="1"/>
</dbReference>
<dbReference type="GO" id="GO:0016887">
    <property type="term" value="F:ATP hydrolysis activity"/>
    <property type="evidence" value="ECO:0007669"/>
    <property type="project" value="InterPro"/>
</dbReference>
<evidence type="ECO:0000259" key="24">
    <source>
        <dbReference type="PROSITE" id="PS50846"/>
    </source>
</evidence>
<dbReference type="NCBIfam" id="TIGR01525">
    <property type="entry name" value="ATPase-IB_hvy"/>
    <property type="match status" value="1"/>
</dbReference>
<comment type="subcellular location">
    <subcellularLocation>
        <location evidence="1">Cell membrane</location>
        <topology evidence="1">Multi-pass membrane protein</topology>
    </subcellularLocation>
</comment>
<evidence type="ECO:0000256" key="10">
    <source>
        <dbReference type="ARBA" id="ARBA00022741"/>
    </source>
</evidence>
<evidence type="ECO:0000256" key="1">
    <source>
        <dbReference type="ARBA" id="ARBA00004651"/>
    </source>
</evidence>
<comment type="caution">
    <text evidence="25">The sequence shown here is derived from an EMBL/GenBank/DDBJ whole genome shotgun (WGS) entry which is preliminary data.</text>
</comment>
<dbReference type="PRINTS" id="PR00119">
    <property type="entry name" value="CATATPASE"/>
</dbReference>
<dbReference type="NCBIfam" id="TIGR01511">
    <property type="entry name" value="ATPase-IB1_Cu"/>
    <property type="match status" value="1"/>
</dbReference>
<keyword evidence="9" id="KW-0677">Repeat</keyword>
<dbReference type="FunFam" id="2.70.150.10:FF:000002">
    <property type="entry name" value="Copper-transporting ATPase 1, putative"/>
    <property type="match status" value="1"/>
</dbReference>
<feature type="transmembrane region" description="Helical" evidence="23">
    <location>
        <begin position="235"/>
        <end position="253"/>
    </location>
</feature>
<keyword evidence="11" id="KW-0187">Copper transport</keyword>
<dbReference type="GO" id="GO:0043682">
    <property type="term" value="F:P-type divalent copper transporter activity"/>
    <property type="evidence" value="ECO:0007669"/>
    <property type="project" value="TreeGrafter"/>
</dbReference>
<evidence type="ECO:0000256" key="14">
    <source>
        <dbReference type="ARBA" id="ARBA00022967"/>
    </source>
</evidence>
<feature type="transmembrane region" description="Helical" evidence="23">
    <location>
        <begin position="428"/>
        <end position="448"/>
    </location>
</feature>
<dbReference type="InterPro" id="IPR036412">
    <property type="entry name" value="HAD-like_sf"/>
</dbReference>
<dbReference type="Gene3D" id="3.40.1110.10">
    <property type="entry name" value="Calcium-transporting ATPase, cytoplasmic domain N"/>
    <property type="match status" value="2"/>
</dbReference>
<evidence type="ECO:0000256" key="15">
    <source>
        <dbReference type="ARBA" id="ARBA00022989"/>
    </source>
</evidence>
<evidence type="ECO:0000256" key="18">
    <source>
        <dbReference type="ARBA" id="ARBA00023136"/>
    </source>
</evidence>
<dbReference type="NCBIfam" id="TIGR01494">
    <property type="entry name" value="ATPase_P-type"/>
    <property type="match status" value="1"/>
</dbReference>
<dbReference type="PROSITE" id="PS50846">
    <property type="entry name" value="HMA_2"/>
    <property type="match status" value="2"/>
</dbReference>
<evidence type="ECO:0000256" key="21">
    <source>
        <dbReference type="ARBA" id="ARBA00049289"/>
    </source>
</evidence>
<keyword evidence="10 23" id="KW-0547">Nucleotide-binding</keyword>
<dbReference type="PROSITE" id="PS00154">
    <property type="entry name" value="ATPASE_E1_E2"/>
    <property type="match status" value="1"/>
</dbReference>
<feature type="domain" description="HMA" evidence="24">
    <location>
        <begin position="10"/>
        <end position="76"/>
    </location>
</feature>
<dbReference type="SUPFAM" id="SSF56784">
    <property type="entry name" value="HAD-like"/>
    <property type="match status" value="1"/>
</dbReference>
<dbReference type="AlphaFoldDB" id="A0A8I1LWH0"/>
<dbReference type="EMBL" id="JAEHFQ010000009">
    <property type="protein sequence ID" value="MBM0634827.1"/>
    <property type="molecule type" value="Genomic_DNA"/>
</dbReference>
<dbReference type="Pfam" id="PF00122">
    <property type="entry name" value="E1-E2_ATPase"/>
    <property type="match status" value="1"/>
</dbReference>
<dbReference type="PANTHER" id="PTHR43520">
    <property type="entry name" value="ATP7, ISOFORM B"/>
    <property type="match status" value="1"/>
</dbReference>
<keyword evidence="23" id="KW-1003">Cell membrane</keyword>
<dbReference type="InterPro" id="IPR023214">
    <property type="entry name" value="HAD_sf"/>
</dbReference>
<keyword evidence="17" id="KW-0406">Ion transport</keyword>
<dbReference type="FunFam" id="3.30.70.100:FF:000005">
    <property type="entry name" value="Copper-exporting P-type ATPase A"/>
    <property type="match status" value="2"/>
</dbReference>
<feature type="transmembrane region" description="Helical" evidence="23">
    <location>
        <begin position="460"/>
        <end position="482"/>
    </location>
</feature>
<evidence type="ECO:0000256" key="16">
    <source>
        <dbReference type="ARBA" id="ARBA00023008"/>
    </source>
</evidence>
<dbReference type="InterPro" id="IPR006122">
    <property type="entry name" value="HMA_Cu_ion-bd"/>
</dbReference>
<keyword evidence="16" id="KW-0186">Copper</keyword>
<keyword evidence="6" id="KW-0597">Phosphoprotein</keyword>
<evidence type="ECO:0000256" key="11">
    <source>
        <dbReference type="ARBA" id="ARBA00022796"/>
    </source>
</evidence>
<dbReference type="SFLD" id="SFLDS00003">
    <property type="entry name" value="Haloacid_Dehalogenase"/>
    <property type="match status" value="1"/>
</dbReference>
<evidence type="ECO:0000256" key="4">
    <source>
        <dbReference type="ARBA" id="ARBA00015102"/>
    </source>
</evidence>
<evidence type="ECO:0000256" key="6">
    <source>
        <dbReference type="ARBA" id="ARBA00022553"/>
    </source>
</evidence>
<dbReference type="InterPro" id="IPR023299">
    <property type="entry name" value="ATPase_P-typ_cyto_dom_N"/>
</dbReference>
<feature type="transmembrane region" description="Helical" evidence="23">
    <location>
        <begin position="273"/>
        <end position="291"/>
    </location>
</feature>
<evidence type="ECO:0000256" key="23">
    <source>
        <dbReference type="RuleBase" id="RU362081"/>
    </source>
</evidence>
<dbReference type="InterPro" id="IPR027256">
    <property type="entry name" value="P-typ_ATPase_IB"/>
</dbReference>
<comment type="similarity">
    <text evidence="2 23">Belongs to the cation transport ATPase (P-type) (TC 3.A.3) family. Type IB subfamily.</text>
</comment>
<name>A0A8I1LWH0_PAEPO</name>
<dbReference type="PANTHER" id="PTHR43520:SF8">
    <property type="entry name" value="P-TYPE CU(+) TRANSPORTER"/>
    <property type="match status" value="1"/>
</dbReference>
<evidence type="ECO:0000256" key="2">
    <source>
        <dbReference type="ARBA" id="ARBA00006024"/>
    </source>
</evidence>
<dbReference type="CDD" id="cd02094">
    <property type="entry name" value="P-type_ATPase_Cu-like"/>
    <property type="match status" value="1"/>
</dbReference>
<dbReference type="SUPFAM" id="SSF81665">
    <property type="entry name" value="Calcium ATPase, transmembrane domain M"/>
    <property type="match status" value="1"/>
</dbReference>
<dbReference type="Pfam" id="PF00702">
    <property type="entry name" value="Hydrolase"/>
    <property type="match status" value="1"/>
</dbReference>
<gene>
    <name evidence="25" type="primary">cadA</name>
    <name evidence="25" type="ORF">JDW19_17095</name>
</gene>
<comment type="catalytic activity">
    <reaction evidence="21">
        <text>Cu(+)(in) + ATP + H2O = Cu(+)(out) + ADP + phosphate + H(+)</text>
        <dbReference type="Rhea" id="RHEA:25792"/>
        <dbReference type="ChEBI" id="CHEBI:15377"/>
        <dbReference type="ChEBI" id="CHEBI:15378"/>
        <dbReference type="ChEBI" id="CHEBI:30616"/>
        <dbReference type="ChEBI" id="CHEBI:43474"/>
        <dbReference type="ChEBI" id="CHEBI:49552"/>
        <dbReference type="ChEBI" id="CHEBI:456216"/>
        <dbReference type="EC" id="7.2.2.8"/>
    </reaction>
</comment>
<dbReference type="InterPro" id="IPR036163">
    <property type="entry name" value="HMA_dom_sf"/>
</dbReference>
<dbReference type="Pfam" id="PF00403">
    <property type="entry name" value="HMA"/>
    <property type="match status" value="2"/>
</dbReference>
<accession>A0A8I1LWH0</accession>
<dbReference type="InterPro" id="IPR023298">
    <property type="entry name" value="ATPase_P-typ_TM_dom_sf"/>
</dbReference>
<evidence type="ECO:0000256" key="20">
    <source>
        <dbReference type="ARBA" id="ARBA00033239"/>
    </source>
</evidence>
<evidence type="ECO:0000256" key="7">
    <source>
        <dbReference type="ARBA" id="ARBA00022692"/>
    </source>
</evidence>
<dbReference type="Gene3D" id="3.30.70.100">
    <property type="match status" value="2"/>
</dbReference>
<keyword evidence="7 23" id="KW-0812">Transmembrane</keyword>
<feature type="transmembrane region" description="Helical" evidence="23">
    <location>
        <begin position="167"/>
        <end position="192"/>
    </location>
</feature>
<evidence type="ECO:0000313" key="25">
    <source>
        <dbReference type="EMBL" id="MBM0634827.1"/>
    </source>
</evidence>
<dbReference type="InterPro" id="IPR017969">
    <property type="entry name" value="Heavy-metal-associated_CS"/>
</dbReference>
<dbReference type="SFLD" id="SFLDG00002">
    <property type="entry name" value="C1.7:_P-type_atpase_like"/>
    <property type="match status" value="1"/>
</dbReference>
<dbReference type="InterPro" id="IPR044492">
    <property type="entry name" value="P_typ_ATPase_HD_dom"/>
</dbReference>
<dbReference type="GO" id="GO:0005507">
    <property type="term" value="F:copper ion binding"/>
    <property type="evidence" value="ECO:0007669"/>
    <property type="project" value="InterPro"/>
</dbReference>
<evidence type="ECO:0000313" key="26">
    <source>
        <dbReference type="Proteomes" id="UP000650605"/>
    </source>
</evidence>
<keyword evidence="8 23" id="KW-0479">Metal-binding</keyword>
<keyword evidence="13" id="KW-0460">Magnesium</keyword>
<dbReference type="InterPro" id="IPR018303">
    <property type="entry name" value="ATPase_P-typ_P_site"/>
</dbReference>
<dbReference type="InterPro" id="IPR001757">
    <property type="entry name" value="P_typ_ATPase"/>
</dbReference>
<dbReference type="SUPFAM" id="SSF55008">
    <property type="entry name" value="HMA, heavy metal-associated domain"/>
    <property type="match status" value="2"/>
</dbReference>
<dbReference type="InterPro" id="IPR008250">
    <property type="entry name" value="ATPase_P-typ_transduc_dom_A_sf"/>
</dbReference>
<dbReference type="GO" id="GO:0005886">
    <property type="term" value="C:plasma membrane"/>
    <property type="evidence" value="ECO:0007669"/>
    <property type="project" value="UniProtKB-SubCell"/>
</dbReference>
<dbReference type="InterPro" id="IPR006121">
    <property type="entry name" value="HMA_dom"/>
</dbReference>
<evidence type="ECO:0000256" key="19">
    <source>
        <dbReference type="ARBA" id="ARBA00029719"/>
    </source>
</evidence>
<dbReference type="Proteomes" id="UP000650605">
    <property type="component" value="Unassembled WGS sequence"/>
</dbReference>
<keyword evidence="12 23" id="KW-0067">ATP-binding</keyword>
<evidence type="ECO:0000256" key="3">
    <source>
        <dbReference type="ARBA" id="ARBA00012517"/>
    </source>
</evidence>
<evidence type="ECO:0000256" key="22">
    <source>
        <dbReference type="ARBA" id="ARBA00055366"/>
    </source>
</evidence>
<feature type="transmembrane region" description="Helical" evidence="23">
    <location>
        <begin position="770"/>
        <end position="787"/>
    </location>
</feature>
<feature type="domain" description="HMA" evidence="24">
    <location>
        <begin position="78"/>
        <end position="144"/>
    </location>
</feature>
<feature type="transmembrane region" description="Helical" evidence="23">
    <location>
        <begin position="204"/>
        <end position="223"/>
    </location>
</feature>
<dbReference type="PROSITE" id="PS51257">
    <property type="entry name" value="PROKAR_LIPOPROTEIN"/>
    <property type="match status" value="1"/>
</dbReference>
<evidence type="ECO:0000256" key="9">
    <source>
        <dbReference type="ARBA" id="ARBA00022737"/>
    </source>
</evidence>
<dbReference type="GO" id="GO:0140581">
    <property type="term" value="F:P-type monovalent copper transporter activity"/>
    <property type="evidence" value="ECO:0007669"/>
    <property type="project" value="UniProtKB-EC"/>
</dbReference>
<dbReference type="EC" id="7.2.2.8" evidence="3"/>
<comment type="function">
    <text evidence="22">Involved in copper export.</text>
</comment>
<dbReference type="GO" id="GO:0005524">
    <property type="term" value="F:ATP binding"/>
    <property type="evidence" value="ECO:0007669"/>
    <property type="project" value="UniProtKB-UniRule"/>
</dbReference>
<dbReference type="PROSITE" id="PS01047">
    <property type="entry name" value="HMA_1"/>
    <property type="match status" value="2"/>
</dbReference>
<sequence length="818" mass="87384">MENRATDGDKQTTLHITGMSCAACASRIEKGLKRIDGVAQANVNLALEQASISYDPKQVEIAEFRDKIASLGFGTVSEEANLNVTGMTCAACATRIEKGLNRMPGVTGATVNLAMETAHVEYAAGSIAIGDLVSKIEQLGYGAIPQSAEDNIADVRSKDIHRKKWKWIVSAVLSLPLLWAMVAHFSFTSWIYVPELFLNPWFQLVLTTPIQFVIGWQFYVGAYKALRNGSSNMDVLVALGTSAAYFYSLYLTLRPADVMEGMAGMPVMTMPELYYETSAVLITLILVGKWFEAVAKGRSSEAIKSLMSLQATTARVVRDGQELDIPIEQVRVKDIFIVRPGEKIPVDGVVVDGRSAVDESMLSGESLPVEKEAGSAVTGATLNKNGVLRIQAERVGGDTALSRIIKVVEDAQSSKAPIQRIADQISGIFVPIVVAIAVLAFIVWFFLVTPTDFAGSLEKMIAVLVIACPCALGLATPTSIMAGSGRAAEYGILFKGGEHLEMTRSVNAVVLDKTGTVTNGKPELTDVMVGASGMAEKDLLRLLGAAEKSSEHPLAEAIVKGIADRGIELVGPTDFENIPGYGVKAHVEGKQVLAGTRRLMSREGIAIDDLAEQYMNDLENAGKTAMLVAVDGSYAGLVAVADTIKETSREAVARLRAMNIEVIMITGDNERTARAVAAEAGIERVLAEVLPEGKAEEVKRLQEQGMIVAMVGDGINDAPALATANIGMAMGTGTDVAMEAADITLMRGNLNSIPDAIEMSRRTMTNIRQNLFWALGYNVIGIPIAALGFLAPWLAGAAMAFSSVSVVLNALRLQRVKL</sequence>
<proteinExistence type="inferred from homology"/>
<evidence type="ECO:0000256" key="17">
    <source>
        <dbReference type="ARBA" id="ARBA00023065"/>
    </source>
</evidence>
<dbReference type="RefSeq" id="WP_165147933.1">
    <property type="nucleotide sequence ID" value="NZ_JAEHFQ010000009.1"/>
</dbReference>
<dbReference type="Gene3D" id="2.70.150.10">
    <property type="entry name" value="Calcium-transporting ATPase, cytoplasmic transduction domain A"/>
    <property type="match status" value="1"/>
</dbReference>
<dbReference type="InterPro" id="IPR059000">
    <property type="entry name" value="ATPase_P-type_domA"/>
</dbReference>
<dbReference type="NCBIfam" id="TIGR00003">
    <property type="entry name" value="copper ion binding protein"/>
    <property type="match status" value="2"/>
</dbReference>